<feature type="transmembrane region" description="Helical" evidence="3">
    <location>
        <begin position="170"/>
        <end position="195"/>
    </location>
</feature>
<feature type="transmembrane region" description="Helical" evidence="3">
    <location>
        <begin position="7"/>
        <end position="26"/>
    </location>
</feature>
<dbReference type="EMBL" id="MFJL01000038">
    <property type="protein sequence ID" value="OGG13285.1"/>
    <property type="molecule type" value="Genomic_DNA"/>
</dbReference>
<dbReference type="Proteomes" id="UP000176923">
    <property type="component" value="Unassembled WGS sequence"/>
</dbReference>
<proteinExistence type="predicted"/>
<evidence type="ECO:0000256" key="3">
    <source>
        <dbReference type="SAM" id="Phobius"/>
    </source>
</evidence>
<gene>
    <name evidence="4" type="ORF">A3D77_05485</name>
</gene>
<evidence type="ECO:0000256" key="1">
    <source>
        <dbReference type="ARBA" id="ARBA00022737"/>
    </source>
</evidence>
<feature type="transmembrane region" description="Helical" evidence="3">
    <location>
        <begin position="304"/>
        <end position="323"/>
    </location>
</feature>
<dbReference type="PANTHER" id="PTHR44227:SF3">
    <property type="entry name" value="PROTEIN O-MANNOSYL-TRANSFERASE TMTC4"/>
    <property type="match status" value="1"/>
</dbReference>
<keyword evidence="3" id="KW-0472">Membrane</keyword>
<comment type="caution">
    <text evidence="4">The sequence shown here is derived from an EMBL/GenBank/DDBJ whole genome shotgun (WGS) entry which is preliminary data.</text>
</comment>
<keyword evidence="1" id="KW-0677">Repeat</keyword>
<feature type="transmembrane region" description="Helical" evidence="3">
    <location>
        <begin position="117"/>
        <end position="136"/>
    </location>
</feature>
<evidence type="ECO:0000313" key="4">
    <source>
        <dbReference type="EMBL" id="OGG13285.1"/>
    </source>
</evidence>
<evidence type="ECO:0000313" key="5">
    <source>
        <dbReference type="Proteomes" id="UP000176923"/>
    </source>
</evidence>
<keyword evidence="3" id="KW-1133">Transmembrane helix</keyword>
<name>A0A1F5ZLS9_9BACT</name>
<evidence type="ECO:0000256" key="2">
    <source>
        <dbReference type="ARBA" id="ARBA00022803"/>
    </source>
</evidence>
<dbReference type="STRING" id="1798382.A3D77_05485"/>
<feature type="transmembrane region" description="Helical" evidence="3">
    <location>
        <begin position="215"/>
        <end position="235"/>
    </location>
</feature>
<keyword evidence="2" id="KW-0802">TPR repeat</keyword>
<feature type="transmembrane region" description="Helical" evidence="3">
    <location>
        <begin position="278"/>
        <end position="297"/>
    </location>
</feature>
<reference evidence="4 5" key="1">
    <citation type="journal article" date="2016" name="Nat. Commun.">
        <title>Thousands of microbial genomes shed light on interconnected biogeochemical processes in an aquifer system.</title>
        <authorList>
            <person name="Anantharaman K."/>
            <person name="Brown C.T."/>
            <person name="Hug L.A."/>
            <person name="Sharon I."/>
            <person name="Castelle C.J."/>
            <person name="Probst A.J."/>
            <person name="Thomas B.C."/>
            <person name="Singh A."/>
            <person name="Wilkins M.J."/>
            <person name="Karaoz U."/>
            <person name="Brodie E.L."/>
            <person name="Williams K.H."/>
            <person name="Hubbard S.S."/>
            <person name="Banfield J.F."/>
        </authorList>
    </citation>
    <scope>NUCLEOTIDE SEQUENCE [LARGE SCALE GENOMIC DNA]</scope>
</reference>
<dbReference type="Gene3D" id="1.25.40.10">
    <property type="entry name" value="Tetratricopeptide repeat domain"/>
    <property type="match status" value="1"/>
</dbReference>
<feature type="transmembrane region" description="Helical" evidence="3">
    <location>
        <begin position="329"/>
        <end position="349"/>
    </location>
</feature>
<organism evidence="4 5">
    <name type="scientific">Candidatus Gottesmanbacteria bacterium RIFCSPHIGHO2_02_FULL_39_11</name>
    <dbReference type="NCBI Taxonomy" id="1798382"/>
    <lineage>
        <taxon>Bacteria</taxon>
        <taxon>Candidatus Gottesmaniibacteriota</taxon>
    </lineage>
</organism>
<keyword evidence="3" id="KW-0812">Transmembrane</keyword>
<dbReference type="PANTHER" id="PTHR44227">
    <property type="match status" value="1"/>
</dbReference>
<dbReference type="SUPFAM" id="SSF48452">
    <property type="entry name" value="TPR-like"/>
    <property type="match status" value="1"/>
</dbReference>
<dbReference type="InterPro" id="IPR052346">
    <property type="entry name" value="O-mannosyl-transferase_TMTC"/>
</dbReference>
<dbReference type="InterPro" id="IPR011990">
    <property type="entry name" value="TPR-like_helical_dom_sf"/>
</dbReference>
<feature type="transmembrane region" description="Helical" evidence="3">
    <location>
        <begin position="356"/>
        <end position="376"/>
    </location>
</feature>
<protein>
    <submittedName>
        <fullName evidence="4">Uncharacterized protein</fullName>
    </submittedName>
</protein>
<accession>A0A1F5ZLS9</accession>
<sequence>MPRISERILYLVFILFVFSMSHLSYINNGFTWLDHQDIEDKAAVVPLNNISTIVFNNYSNTRYYRPVVTWVHSVDYALFHDNPTGFHITNILIMMFIIGASLPFLSCFTKMNDQEKIVIALLISVHPLGWLPVGSISYRPELLYVLFTELTLICHVYYRQKGHFIYRLGALLFFLLALFSKETSLVLVPFFIIVWEYVYRHSIKKPFPYLFIGEEILVLIIFLILKISAVGTFWASRNYPMTFFENMGTRIVVIGKLVEMLINPLLPPLSDSTKIINIVTIQPIYYLILLILLILLLRKLKDKNITLGILLIGITLLPALNILSLPRFISPHYAFFSMIMTSSVMVLILRKFNKTVKTISIFFLLTIILFMEIHTFQGGNRFKNDYTLFYPEVLKDDNFLEGHYYLGDYYYSQNKIQKTESEYTYSLRSNPGIIAYVDQTSALIKLANIKRIRKKYAEAGALLDKAGQDPDKRIKDVVIYDKATLAYEMGNYKKAEEILESSSISWKENANASRLLLSSYKKLGEEEKITNFLKKISQE</sequence>
<feature type="transmembrane region" description="Helical" evidence="3">
    <location>
        <begin position="85"/>
        <end position="105"/>
    </location>
</feature>
<dbReference type="AlphaFoldDB" id="A0A1F5ZLS9"/>